<feature type="domain" description="Microcystin LR degradation protein MlrC C-terminal" evidence="2">
    <location>
        <begin position="299"/>
        <end position="477"/>
    </location>
</feature>
<dbReference type="InterPro" id="IPR015995">
    <property type="entry name" value="MlrC_N"/>
</dbReference>
<evidence type="ECO:0000313" key="5">
    <source>
        <dbReference type="Proteomes" id="UP000186019"/>
    </source>
</evidence>
<dbReference type="EMBL" id="FTNV01000001">
    <property type="protein sequence ID" value="SIR88786.1"/>
    <property type="molecule type" value="Genomic_DNA"/>
</dbReference>
<dbReference type="Pfam" id="PF07171">
    <property type="entry name" value="MlrC_C"/>
    <property type="match status" value="1"/>
</dbReference>
<dbReference type="Pfam" id="PF07364">
    <property type="entry name" value="DUF1485"/>
    <property type="match status" value="1"/>
</dbReference>
<evidence type="ECO:0000259" key="2">
    <source>
        <dbReference type="Pfam" id="PF07171"/>
    </source>
</evidence>
<sequence length="497" mass="51815">MRIIAARFNHETNTFSPVKTLLESFAPLYGEEALAFGTGSATAFGAFVDHALAQDADLITPLCATADPSGPAPRDAFEALAAPIIAAVRDGCDAILLDLHGAMVAEGIDDCEGALLARLREAAPDVPIGVALDLHGNVTERMIANCDCIAGFKTYPHIDMRATGDHVLRMMDKILSGAPKPNMAMVHAPILAQTLKMNTEVAGIMTDLIAMAREAEAQDGVEAVTVFGGFPLSDIADAGVSVVVVAQSAVMARAVAGDLAAAAWRGREGFVYHEEPLKASLARARSAAEAPGNGPVLMLDHGDNCMSGGTCDTVGVLQGALAAGMAGIVAGPICDPEVVAQMTRAGEGNAVTVELGNKVPLPGFAPTRPLALSGTVSFARPGRYVVSGPIYTGQTCDMGRAAVLEVEGATVLVTERPHEPWDLGVFACAGVDPVAARYLILKSRMYCRPVFEPLSRAVVECASAGITSSNLGLFDFQKVVRPVYPLDPEMEWAPPGK</sequence>
<gene>
    <name evidence="4" type="ORF">SAMN05421666_0329</name>
</gene>
<keyword evidence="1" id="KW-0645">Protease</keyword>
<proteinExistence type="inferred from homology"/>
<keyword evidence="5" id="KW-1185">Reference proteome</keyword>
<comment type="function">
    <text evidence="1">Involved in peptidolytic degradation of cyclic heptapeptide hepatotoxin microcystin (MC).</text>
</comment>
<dbReference type="GO" id="GO:0046872">
    <property type="term" value="F:metal ion binding"/>
    <property type="evidence" value="ECO:0007669"/>
    <property type="project" value="UniProtKB-KW"/>
</dbReference>
<dbReference type="PIRSF" id="PIRSF012702">
    <property type="entry name" value="UCP012702"/>
    <property type="match status" value="1"/>
</dbReference>
<keyword evidence="1" id="KW-0479">Metal-binding</keyword>
<evidence type="ECO:0000256" key="1">
    <source>
        <dbReference type="PIRNR" id="PIRNR012702"/>
    </source>
</evidence>
<protein>
    <recommendedName>
        <fullName evidence="1">Microcystinase C</fullName>
        <shortName evidence="1">MlrC</shortName>
    </recommendedName>
</protein>
<dbReference type="InterPro" id="IPR009197">
    <property type="entry name" value="MlrC"/>
</dbReference>
<organism evidence="4 5">
    <name type="scientific">Roseovarius nanhaiticus</name>
    <dbReference type="NCBI Taxonomy" id="573024"/>
    <lineage>
        <taxon>Bacteria</taxon>
        <taxon>Pseudomonadati</taxon>
        <taxon>Pseudomonadota</taxon>
        <taxon>Alphaproteobacteria</taxon>
        <taxon>Rhodobacterales</taxon>
        <taxon>Roseobacteraceae</taxon>
        <taxon>Roseovarius</taxon>
    </lineage>
</organism>
<dbReference type="GO" id="GO:0006508">
    <property type="term" value="P:proteolysis"/>
    <property type="evidence" value="ECO:0007669"/>
    <property type="project" value="UniProtKB-KW"/>
</dbReference>
<dbReference type="AlphaFoldDB" id="A0A1N7EL32"/>
<name>A0A1N7EL32_9RHOB</name>
<evidence type="ECO:0000259" key="3">
    <source>
        <dbReference type="Pfam" id="PF07364"/>
    </source>
</evidence>
<dbReference type="InterPro" id="IPR010799">
    <property type="entry name" value="MlrC_C"/>
</dbReference>
<comment type="cofactor">
    <cofactor evidence="1">
        <name>Zn(2+)</name>
        <dbReference type="ChEBI" id="CHEBI:29105"/>
    </cofactor>
    <text evidence="1">Binds 1 zinc ion per subunit.</text>
</comment>
<dbReference type="GO" id="GO:0008237">
    <property type="term" value="F:metallopeptidase activity"/>
    <property type="evidence" value="ECO:0007669"/>
    <property type="project" value="UniProtKB-KW"/>
</dbReference>
<comment type="similarity">
    <text evidence="1">Belongs to the peptidase M81 family.</text>
</comment>
<keyword evidence="1" id="KW-0482">Metalloprotease</keyword>
<dbReference type="RefSeq" id="WP_170846564.1">
    <property type="nucleotide sequence ID" value="NZ_FOAC01000001.1"/>
</dbReference>
<dbReference type="STRING" id="573024.SAMN05216208_1805"/>
<reference evidence="5" key="1">
    <citation type="submission" date="2017-01" db="EMBL/GenBank/DDBJ databases">
        <authorList>
            <person name="Varghese N."/>
            <person name="Submissions S."/>
        </authorList>
    </citation>
    <scope>NUCLEOTIDE SEQUENCE [LARGE SCALE GENOMIC DNA]</scope>
    <source>
        <strain evidence="5">DSM 29590</strain>
    </source>
</reference>
<feature type="domain" description="Microcystin LR degradation protein MlrC N-terminal" evidence="3">
    <location>
        <begin position="2"/>
        <end position="284"/>
    </location>
</feature>
<keyword evidence="1" id="KW-0378">Hydrolase</keyword>
<accession>A0A1N7EL32</accession>
<evidence type="ECO:0000313" key="4">
    <source>
        <dbReference type="EMBL" id="SIR88786.1"/>
    </source>
</evidence>
<dbReference type="Proteomes" id="UP000186019">
    <property type="component" value="Unassembled WGS sequence"/>
</dbReference>